<organism evidence="3 4">
    <name type="scientific">Chironomus riparius</name>
    <dbReference type="NCBI Taxonomy" id="315576"/>
    <lineage>
        <taxon>Eukaryota</taxon>
        <taxon>Metazoa</taxon>
        <taxon>Ecdysozoa</taxon>
        <taxon>Arthropoda</taxon>
        <taxon>Hexapoda</taxon>
        <taxon>Insecta</taxon>
        <taxon>Pterygota</taxon>
        <taxon>Neoptera</taxon>
        <taxon>Endopterygota</taxon>
        <taxon>Diptera</taxon>
        <taxon>Nematocera</taxon>
        <taxon>Chironomoidea</taxon>
        <taxon>Chironomidae</taxon>
        <taxon>Chironominae</taxon>
        <taxon>Chironomus</taxon>
    </lineage>
</organism>
<feature type="chain" id="PRO_5040392100" evidence="2">
    <location>
        <begin position="21"/>
        <end position="75"/>
    </location>
</feature>
<proteinExistence type="predicted"/>
<reference evidence="3" key="1">
    <citation type="submission" date="2022-01" db="EMBL/GenBank/DDBJ databases">
        <authorList>
            <person name="King R."/>
        </authorList>
    </citation>
    <scope>NUCLEOTIDE SEQUENCE</scope>
</reference>
<dbReference type="EMBL" id="OU895878">
    <property type="protein sequence ID" value="CAH1723082.1"/>
    <property type="molecule type" value="Genomic_DNA"/>
</dbReference>
<feature type="signal peptide" evidence="2">
    <location>
        <begin position="1"/>
        <end position="20"/>
    </location>
</feature>
<dbReference type="AlphaFoldDB" id="A0A9P0IYR2"/>
<keyword evidence="2" id="KW-0732">Signal</keyword>
<dbReference type="OrthoDB" id="5800391at2759"/>
<sequence length="75" mass="9030">MKLSFFFIFIAAILIAFTSASSIVFLAKPPKPRSEHQQHRAQHHHDQQRHDQQQHEQHYYDQYYHAGQQRQPQGY</sequence>
<evidence type="ECO:0000256" key="1">
    <source>
        <dbReference type="SAM" id="MobiDB-lite"/>
    </source>
</evidence>
<keyword evidence="4" id="KW-1185">Reference proteome</keyword>
<evidence type="ECO:0000256" key="2">
    <source>
        <dbReference type="SAM" id="SignalP"/>
    </source>
</evidence>
<dbReference type="Proteomes" id="UP001153620">
    <property type="component" value="Chromosome 2"/>
</dbReference>
<protein>
    <submittedName>
        <fullName evidence="3">Uncharacterized protein</fullName>
    </submittedName>
</protein>
<reference evidence="3" key="2">
    <citation type="submission" date="2022-10" db="EMBL/GenBank/DDBJ databases">
        <authorList>
            <consortium name="ENA_rothamsted_submissions"/>
            <consortium name="culmorum"/>
            <person name="King R."/>
        </authorList>
    </citation>
    <scope>NUCLEOTIDE SEQUENCE</scope>
</reference>
<evidence type="ECO:0000313" key="3">
    <source>
        <dbReference type="EMBL" id="CAH1723082.1"/>
    </source>
</evidence>
<evidence type="ECO:0000313" key="4">
    <source>
        <dbReference type="Proteomes" id="UP001153620"/>
    </source>
</evidence>
<name>A0A9P0IYR2_9DIPT</name>
<feature type="region of interest" description="Disordered" evidence="1">
    <location>
        <begin position="29"/>
        <end position="75"/>
    </location>
</feature>
<gene>
    <name evidence="3" type="ORF">CHIRRI_LOCUS8711</name>
</gene>
<accession>A0A9P0IYR2</accession>
<feature type="compositionally biased region" description="Basic and acidic residues" evidence="1">
    <location>
        <begin position="32"/>
        <end position="59"/>
    </location>
</feature>